<dbReference type="STRING" id="196109.A0A136J9F8"/>
<dbReference type="PROSITE" id="PS00022">
    <property type="entry name" value="EGF_1"/>
    <property type="match status" value="1"/>
</dbReference>
<comment type="caution">
    <text evidence="1">Lacks conserved residue(s) required for the propagation of feature annotation.</text>
</comment>
<feature type="compositionally biased region" description="Basic and acidic residues" evidence="2">
    <location>
        <begin position="18"/>
        <end position="29"/>
    </location>
</feature>
<keyword evidence="3" id="KW-0472">Membrane</keyword>
<dbReference type="InParanoid" id="A0A136J9F8"/>
<keyword evidence="1" id="KW-0245">EGF-like domain</keyword>
<reference evidence="6" key="1">
    <citation type="submission" date="2016-02" db="EMBL/GenBank/DDBJ databases">
        <title>Draft genome sequence of Microdochium bolleyi, a fungal endophyte of beachgrass.</title>
        <authorList>
            <consortium name="DOE Joint Genome Institute"/>
            <person name="David A.S."/>
            <person name="May G."/>
            <person name="Haridas S."/>
            <person name="Lim J."/>
            <person name="Wang M."/>
            <person name="Labutti K."/>
            <person name="Lipzen A."/>
            <person name="Barry K."/>
            <person name="Grigoriev I.V."/>
        </authorList>
    </citation>
    <scope>NUCLEOTIDE SEQUENCE [LARGE SCALE GENOMIC DNA]</scope>
    <source>
        <strain evidence="6">J235TASD1</strain>
    </source>
</reference>
<keyword evidence="3" id="KW-0812">Transmembrane</keyword>
<feature type="compositionally biased region" description="Basic and acidic residues" evidence="2">
    <location>
        <begin position="459"/>
        <end position="470"/>
    </location>
</feature>
<feature type="transmembrane region" description="Helical" evidence="3">
    <location>
        <begin position="483"/>
        <end position="504"/>
    </location>
</feature>
<accession>A0A136J9F8</accession>
<evidence type="ECO:0000256" key="2">
    <source>
        <dbReference type="SAM" id="MobiDB-lite"/>
    </source>
</evidence>
<feature type="region of interest" description="Disordered" evidence="2">
    <location>
        <begin position="690"/>
        <end position="726"/>
    </location>
</feature>
<feature type="compositionally biased region" description="Polar residues" evidence="2">
    <location>
        <begin position="64"/>
        <end position="73"/>
    </location>
</feature>
<evidence type="ECO:0000256" key="3">
    <source>
        <dbReference type="SAM" id="Phobius"/>
    </source>
</evidence>
<keyword evidence="6" id="KW-1185">Reference proteome</keyword>
<feature type="disulfide bond" evidence="1">
    <location>
        <begin position="547"/>
        <end position="556"/>
    </location>
</feature>
<feature type="region of interest" description="Disordered" evidence="2">
    <location>
        <begin position="430"/>
        <end position="470"/>
    </location>
</feature>
<dbReference type="AlphaFoldDB" id="A0A136J9F8"/>
<name>A0A136J9F8_9PEZI</name>
<feature type="compositionally biased region" description="Low complexity" evidence="2">
    <location>
        <begin position="208"/>
        <end position="217"/>
    </location>
</feature>
<keyword evidence="3" id="KW-1133">Transmembrane helix</keyword>
<evidence type="ECO:0000256" key="1">
    <source>
        <dbReference type="PROSITE-ProRule" id="PRU00076"/>
    </source>
</evidence>
<evidence type="ECO:0000313" key="6">
    <source>
        <dbReference type="Proteomes" id="UP000070501"/>
    </source>
</evidence>
<feature type="region of interest" description="Disordered" evidence="2">
    <location>
        <begin position="1"/>
        <end position="232"/>
    </location>
</feature>
<protein>
    <recommendedName>
        <fullName evidence="4">EGF-like domain-containing protein</fullName>
    </recommendedName>
</protein>
<dbReference type="EMBL" id="KQ964247">
    <property type="protein sequence ID" value="KXJ93819.1"/>
    <property type="molecule type" value="Genomic_DNA"/>
</dbReference>
<dbReference type="InterPro" id="IPR000742">
    <property type="entry name" value="EGF"/>
</dbReference>
<dbReference type="PANTHER" id="PTHR17178">
    <property type="entry name" value="SECRETORY GRANULE PROTEOGLYCAN CORE PROTEIN"/>
    <property type="match status" value="1"/>
</dbReference>
<dbReference type="Gene3D" id="2.10.25.10">
    <property type="entry name" value="Laminin"/>
    <property type="match status" value="1"/>
</dbReference>
<dbReference type="PANTHER" id="PTHR17178:SF0">
    <property type="entry name" value="SERGLYCIN"/>
    <property type="match status" value="1"/>
</dbReference>
<feature type="compositionally biased region" description="Polar residues" evidence="2">
    <location>
        <begin position="219"/>
        <end position="231"/>
    </location>
</feature>
<feature type="compositionally biased region" description="Low complexity" evidence="2">
    <location>
        <begin position="294"/>
        <end position="306"/>
    </location>
</feature>
<feature type="compositionally biased region" description="Pro residues" evidence="2">
    <location>
        <begin position="76"/>
        <end position="92"/>
    </location>
</feature>
<organism evidence="5 6">
    <name type="scientific">Microdochium bolleyi</name>
    <dbReference type="NCBI Taxonomy" id="196109"/>
    <lineage>
        <taxon>Eukaryota</taxon>
        <taxon>Fungi</taxon>
        <taxon>Dikarya</taxon>
        <taxon>Ascomycota</taxon>
        <taxon>Pezizomycotina</taxon>
        <taxon>Sordariomycetes</taxon>
        <taxon>Xylariomycetidae</taxon>
        <taxon>Xylariales</taxon>
        <taxon>Microdochiaceae</taxon>
        <taxon>Microdochium</taxon>
    </lineage>
</organism>
<evidence type="ECO:0000313" key="5">
    <source>
        <dbReference type="EMBL" id="KXJ93819.1"/>
    </source>
</evidence>
<sequence length="821" mass="86326">MNQYQGTDGLGYPGSVRRAREQAEADNARSGRPQAPPGTQGKDGQLNVAISRPSPMPQWPLPGSIQSPISSDSEPYRPPAGSRPPQRPPRPSLVPSILDSSRVQEHTPVFQYTPQDYRASEVSMPDSLASPKEGGTSRPLTQSSVGSIPDFPLPGTNGLQPPPASVGPPRRSVNLGPPPSSRRGQSSFYSTASFVSPIPEESPRRSRASIASSAAIPQSFGNGSPVYSPNGSYFDDEIIEESVYGDGLEERGLVRSASIGKRGKPSLVTTKTPDSMPRPGTKPIQGSAYTDGASFFDGSSSSSGDGSFDRSKGGMALTTNTVLSAYEAASASDPSFVMSPKGRMSAIRRPPRLDIDAVREAEARGSLTSLPDLIKRATRLAALMDKGRRPASRLDELMFTSADVQARRDRDFHDSEKYQSGLSDMLAAFPPPAATSRQSTRQSAAWPFGLSGASTTDLGNEKRRAEEDNPPKRRGCCCGLPKWAVVLIVLILLCIVAAAVVVPLKLTVFKDANAPTPAAALEICQNQVKCQNGGTNVITNGACACICSNGFTGPTCTIASAQGCTTTSINTPGGTTGEVTLGQSIPRLLEQAQRNFSIPLTASAVLSKFSSSNLTCTTQNALVTFGGSALQLEGALQEAVIPDTIPTITTVLPGGVTLTLRASSVFITTLTQPTTLTGSFSTILTTVVGNNPGSTRSTTAPAPPDASTPTTTPTRTSTSTAVTPAPTSNFQVTDRVVDFARIAVLYILQETTLNQVASSQNLLQKFFDKARANTNGVTVEEARKVDLGAGMTIDFVGFFINLGKGNVGGGVPAGRRRRRAD</sequence>
<gene>
    <name evidence="5" type="ORF">Micbo1qcDRAFT_39306</name>
</gene>
<dbReference type="OrthoDB" id="283575at2759"/>
<dbReference type="PROSITE" id="PS50026">
    <property type="entry name" value="EGF_3"/>
    <property type="match status" value="1"/>
</dbReference>
<dbReference type="Proteomes" id="UP000070501">
    <property type="component" value="Unassembled WGS sequence"/>
</dbReference>
<feature type="region of interest" description="Disordered" evidence="2">
    <location>
        <begin position="247"/>
        <end position="310"/>
    </location>
</feature>
<feature type="compositionally biased region" description="Low complexity" evidence="2">
    <location>
        <begin position="707"/>
        <end position="726"/>
    </location>
</feature>
<keyword evidence="1" id="KW-1015">Disulfide bond</keyword>
<feature type="domain" description="EGF-like" evidence="4">
    <location>
        <begin position="520"/>
        <end position="557"/>
    </location>
</feature>
<evidence type="ECO:0000259" key="4">
    <source>
        <dbReference type="PROSITE" id="PS50026"/>
    </source>
</evidence>
<dbReference type="CDD" id="cd00054">
    <property type="entry name" value="EGF_CA"/>
    <property type="match status" value="1"/>
</dbReference>
<proteinExistence type="predicted"/>
<dbReference type="PROSITE" id="PS01186">
    <property type="entry name" value="EGF_2"/>
    <property type="match status" value="1"/>
</dbReference>